<dbReference type="CDD" id="cd18084">
    <property type="entry name" value="RsmE-like"/>
    <property type="match status" value="1"/>
</dbReference>
<protein>
    <recommendedName>
        <fullName evidence="4 12">Ribosomal RNA small subunit methyltransferase E</fullName>
        <ecNumber evidence="3 12">2.1.1.193</ecNumber>
    </recommendedName>
</protein>
<name>A0A841LAB6_9SPHN</name>
<keyword evidence="8 12" id="KW-0808">Transferase</keyword>
<dbReference type="AlphaFoldDB" id="A0A841LAB6"/>
<proteinExistence type="inferred from homology"/>
<dbReference type="Gene3D" id="3.40.1280.10">
    <property type="match status" value="1"/>
</dbReference>
<dbReference type="NCBIfam" id="TIGR00046">
    <property type="entry name" value="RsmE family RNA methyltransferase"/>
    <property type="match status" value="1"/>
</dbReference>
<sequence>MSETSPHLSTTLSTTPRLHVAGPLGVGVEIILPPPASHYLAQVMRRVPGDKVRLFDGANGEWAARVKSVGKKVVVVAEAQSAPQEVVPDLWLCAAPLKRGRIDWVAEKACELGVARLLPVITQRTIVDKLNLDRLHAHMVEAAEQCGRTAVPALDSPIKLAALLRDWPAERRLIFADETGGAPMAAALQTATAPAAILIGPEGGFTADERDAIRALPQTLPISLGPRILRADTAAAVTVGVWQALADVCASH</sequence>
<evidence type="ECO:0000256" key="3">
    <source>
        <dbReference type="ARBA" id="ARBA00012328"/>
    </source>
</evidence>
<dbReference type="InterPro" id="IPR029026">
    <property type="entry name" value="tRNA_m1G_MTases_N"/>
</dbReference>
<keyword evidence="9 12" id="KW-0949">S-adenosyl-L-methionine</keyword>
<dbReference type="GO" id="GO:0005737">
    <property type="term" value="C:cytoplasm"/>
    <property type="evidence" value="ECO:0007669"/>
    <property type="project" value="UniProtKB-SubCell"/>
</dbReference>
<keyword evidence="7 12" id="KW-0489">Methyltransferase</keyword>
<dbReference type="EMBL" id="JACIIV010000002">
    <property type="protein sequence ID" value="MBB6226092.1"/>
    <property type="molecule type" value="Genomic_DNA"/>
</dbReference>
<comment type="similarity">
    <text evidence="2 12">Belongs to the RNA methyltransferase RsmE family.</text>
</comment>
<dbReference type="Proteomes" id="UP000538147">
    <property type="component" value="Unassembled WGS sequence"/>
</dbReference>
<keyword evidence="6 12" id="KW-0698">rRNA processing</keyword>
<dbReference type="InterPro" id="IPR006700">
    <property type="entry name" value="RsmE"/>
</dbReference>
<dbReference type="RefSeq" id="WP_184194154.1">
    <property type="nucleotide sequence ID" value="NZ_BMOX01000024.1"/>
</dbReference>
<evidence type="ECO:0000313" key="16">
    <source>
        <dbReference type="Proteomes" id="UP000538147"/>
    </source>
</evidence>
<dbReference type="SUPFAM" id="SSF75217">
    <property type="entry name" value="alpha/beta knot"/>
    <property type="match status" value="1"/>
</dbReference>
<evidence type="ECO:0000259" key="13">
    <source>
        <dbReference type="Pfam" id="PF04452"/>
    </source>
</evidence>
<dbReference type="EC" id="2.1.1.193" evidence="3 12"/>
<evidence type="ECO:0000256" key="6">
    <source>
        <dbReference type="ARBA" id="ARBA00022552"/>
    </source>
</evidence>
<evidence type="ECO:0000256" key="11">
    <source>
        <dbReference type="ARBA" id="ARBA00047944"/>
    </source>
</evidence>
<comment type="caution">
    <text evidence="15">The sequence shown here is derived from an EMBL/GenBank/DDBJ whole genome shotgun (WGS) entry which is preliminary data.</text>
</comment>
<dbReference type="NCBIfam" id="NF008696">
    <property type="entry name" value="PRK11713.3-5"/>
    <property type="match status" value="1"/>
</dbReference>
<dbReference type="PIRSF" id="PIRSF015601">
    <property type="entry name" value="MTase_slr0722"/>
    <property type="match status" value="1"/>
</dbReference>
<evidence type="ECO:0000256" key="2">
    <source>
        <dbReference type="ARBA" id="ARBA00005528"/>
    </source>
</evidence>
<evidence type="ECO:0000313" key="15">
    <source>
        <dbReference type="EMBL" id="MBB6226092.1"/>
    </source>
</evidence>
<evidence type="ECO:0000256" key="12">
    <source>
        <dbReference type="PIRNR" id="PIRNR015601"/>
    </source>
</evidence>
<evidence type="ECO:0000259" key="14">
    <source>
        <dbReference type="Pfam" id="PF20260"/>
    </source>
</evidence>
<dbReference type="InterPro" id="IPR046887">
    <property type="entry name" value="RsmE_PUA-like"/>
</dbReference>
<evidence type="ECO:0000256" key="10">
    <source>
        <dbReference type="ARBA" id="ARBA00025699"/>
    </source>
</evidence>
<dbReference type="InterPro" id="IPR015947">
    <property type="entry name" value="PUA-like_sf"/>
</dbReference>
<feature type="domain" description="Ribosomal RNA small subunit methyltransferase E methyltransferase" evidence="13">
    <location>
        <begin position="89"/>
        <end position="243"/>
    </location>
</feature>
<keyword evidence="5 12" id="KW-0963">Cytoplasm</keyword>
<gene>
    <name evidence="15" type="ORF">FHS79_000245</name>
</gene>
<dbReference type="Pfam" id="PF04452">
    <property type="entry name" value="Methyltrans_RNA"/>
    <property type="match status" value="1"/>
</dbReference>
<comment type="subcellular location">
    <subcellularLocation>
        <location evidence="1 12">Cytoplasm</location>
    </subcellularLocation>
</comment>
<dbReference type="InterPro" id="IPR046886">
    <property type="entry name" value="RsmE_MTase_dom"/>
</dbReference>
<reference evidence="15 16" key="1">
    <citation type="submission" date="2020-08" db="EMBL/GenBank/DDBJ databases">
        <title>Genomic Encyclopedia of Type Strains, Phase IV (KMG-IV): sequencing the most valuable type-strain genomes for metagenomic binning, comparative biology and taxonomic classification.</title>
        <authorList>
            <person name="Goeker M."/>
        </authorList>
    </citation>
    <scope>NUCLEOTIDE SEQUENCE [LARGE SCALE GENOMIC DNA]</scope>
    <source>
        <strain evidence="15 16">DSM 102189</strain>
    </source>
</reference>
<dbReference type="PANTHER" id="PTHR30027">
    <property type="entry name" value="RIBOSOMAL RNA SMALL SUBUNIT METHYLTRANSFERASE E"/>
    <property type="match status" value="1"/>
</dbReference>
<accession>A0A841LAB6</accession>
<dbReference type="SUPFAM" id="SSF88697">
    <property type="entry name" value="PUA domain-like"/>
    <property type="match status" value="1"/>
</dbReference>
<feature type="domain" description="Ribosomal RNA small subunit methyltransferase E PUA-like" evidence="14">
    <location>
        <begin position="35"/>
        <end position="74"/>
    </location>
</feature>
<comment type="function">
    <text evidence="10 12">Specifically methylates the N3 position of the uracil ring of uridine 1498 (m3U1498) in 16S rRNA. Acts on the fully assembled 30S ribosomal subunit.</text>
</comment>
<evidence type="ECO:0000256" key="5">
    <source>
        <dbReference type="ARBA" id="ARBA00022490"/>
    </source>
</evidence>
<dbReference type="InterPro" id="IPR029028">
    <property type="entry name" value="Alpha/beta_knot_MTases"/>
</dbReference>
<dbReference type="GO" id="GO:0070042">
    <property type="term" value="F:rRNA (uridine-N3-)-methyltransferase activity"/>
    <property type="evidence" value="ECO:0007669"/>
    <property type="project" value="TreeGrafter"/>
</dbReference>
<dbReference type="Pfam" id="PF20260">
    <property type="entry name" value="PUA_4"/>
    <property type="match status" value="1"/>
</dbReference>
<dbReference type="Gene3D" id="2.40.240.20">
    <property type="entry name" value="Hypothetical PUA domain-like, domain 1"/>
    <property type="match status" value="1"/>
</dbReference>
<keyword evidence="16" id="KW-1185">Reference proteome</keyword>
<comment type="catalytic activity">
    <reaction evidence="11 12">
        <text>uridine(1498) in 16S rRNA + S-adenosyl-L-methionine = N(3)-methyluridine(1498) in 16S rRNA + S-adenosyl-L-homocysteine + H(+)</text>
        <dbReference type="Rhea" id="RHEA:42920"/>
        <dbReference type="Rhea" id="RHEA-COMP:10283"/>
        <dbReference type="Rhea" id="RHEA-COMP:10284"/>
        <dbReference type="ChEBI" id="CHEBI:15378"/>
        <dbReference type="ChEBI" id="CHEBI:57856"/>
        <dbReference type="ChEBI" id="CHEBI:59789"/>
        <dbReference type="ChEBI" id="CHEBI:65315"/>
        <dbReference type="ChEBI" id="CHEBI:74502"/>
        <dbReference type="EC" id="2.1.1.193"/>
    </reaction>
</comment>
<dbReference type="GO" id="GO:0070475">
    <property type="term" value="P:rRNA base methylation"/>
    <property type="evidence" value="ECO:0007669"/>
    <property type="project" value="TreeGrafter"/>
</dbReference>
<dbReference type="PANTHER" id="PTHR30027:SF3">
    <property type="entry name" value="16S RRNA (URACIL(1498)-N(3))-METHYLTRANSFERASE"/>
    <property type="match status" value="1"/>
</dbReference>
<evidence type="ECO:0000256" key="9">
    <source>
        <dbReference type="ARBA" id="ARBA00022691"/>
    </source>
</evidence>
<evidence type="ECO:0000256" key="7">
    <source>
        <dbReference type="ARBA" id="ARBA00022603"/>
    </source>
</evidence>
<evidence type="ECO:0000256" key="1">
    <source>
        <dbReference type="ARBA" id="ARBA00004496"/>
    </source>
</evidence>
<evidence type="ECO:0000256" key="4">
    <source>
        <dbReference type="ARBA" id="ARBA00013673"/>
    </source>
</evidence>
<evidence type="ECO:0000256" key="8">
    <source>
        <dbReference type="ARBA" id="ARBA00022679"/>
    </source>
</evidence>
<organism evidence="15 16">
    <name type="scientific">Polymorphobacter multimanifer</name>
    <dbReference type="NCBI Taxonomy" id="1070431"/>
    <lineage>
        <taxon>Bacteria</taxon>
        <taxon>Pseudomonadati</taxon>
        <taxon>Pseudomonadota</taxon>
        <taxon>Alphaproteobacteria</taxon>
        <taxon>Sphingomonadales</taxon>
        <taxon>Sphingosinicellaceae</taxon>
        <taxon>Polymorphobacter</taxon>
    </lineage>
</organism>